<keyword evidence="6" id="KW-1185">Reference proteome</keyword>
<feature type="domain" description="FAD-binding" evidence="4">
    <location>
        <begin position="5"/>
        <end position="324"/>
    </location>
</feature>
<evidence type="ECO:0000256" key="3">
    <source>
        <dbReference type="ARBA" id="ARBA00023002"/>
    </source>
</evidence>
<name>A0A6A5XZX1_9PLEO</name>
<dbReference type="GeneID" id="54278915"/>
<evidence type="ECO:0000313" key="5">
    <source>
        <dbReference type="EMBL" id="KAF2018473.1"/>
    </source>
</evidence>
<dbReference type="AlphaFoldDB" id="A0A6A5XZX1"/>
<keyword evidence="2" id="KW-0274">FAD</keyword>
<dbReference type="Proteomes" id="UP000799778">
    <property type="component" value="Unassembled WGS sequence"/>
</dbReference>
<dbReference type="PANTHER" id="PTHR46865:SF2">
    <property type="entry name" value="MONOOXYGENASE"/>
    <property type="match status" value="1"/>
</dbReference>
<dbReference type="InterPro" id="IPR036188">
    <property type="entry name" value="FAD/NAD-bd_sf"/>
</dbReference>
<dbReference type="EMBL" id="ML978068">
    <property type="protein sequence ID" value="KAF2018473.1"/>
    <property type="molecule type" value="Genomic_DNA"/>
</dbReference>
<dbReference type="PANTHER" id="PTHR46865">
    <property type="entry name" value="OXIDOREDUCTASE-RELATED"/>
    <property type="match status" value="1"/>
</dbReference>
<dbReference type="OrthoDB" id="655030at2759"/>
<dbReference type="InterPro" id="IPR002938">
    <property type="entry name" value="FAD-bd"/>
</dbReference>
<dbReference type="Pfam" id="PF01494">
    <property type="entry name" value="FAD_binding_3"/>
    <property type="match status" value="1"/>
</dbReference>
<sequence>MSRLNILICGGGCAGPALGFWLAKGGHKVTIVERFPALRATGAQIDLRSQGIEVAKRMGLLETIRSKLVDEAGVAIIDSHGNVKGTIMANRSGQGRQGPTSEYEIMRGDLVRILYDATKGQVEYVFGITVESFEQDDKQVVARFSDGSSGTFDMLVGADGQGSRVRRAILSPAAPEPYRRLGIHMAYYFIPREPGDTNIRRTYHSPGGRMIFRRTHNDTETQVYLILRDDDPQLSSIPKTSIHQQKEFWTERFKGAGWQTERFLKGMQTTENFYSQEVVQVCTNTWSKGRVVLIGDAAHCPSPFSGMGTSASLVGAYVLAGEINRHPDDLSQAFSNYDHKLRPFVEEVQKLKPTLLRLAIPETQWGIAILHFIVGLICFLRIPELLPRWNREDKDGWNLPLYH</sequence>
<reference evidence="5" key="1">
    <citation type="journal article" date="2020" name="Stud. Mycol.">
        <title>101 Dothideomycetes genomes: a test case for predicting lifestyles and emergence of pathogens.</title>
        <authorList>
            <person name="Haridas S."/>
            <person name="Albert R."/>
            <person name="Binder M."/>
            <person name="Bloem J."/>
            <person name="Labutti K."/>
            <person name="Salamov A."/>
            <person name="Andreopoulos B."/>
            <person name="Baker S."/>
            <person name="Barry K."/>
            <person name="Bills G."/>
            <person name="Bluhm B."/>
            <person name="Cannon C."/>
            <person name="Castanera R."/>
            <person name="Culley D."/>
            <person name="Daum C."/>
            <person name="Ezra D."/>
            <person name="Gonzalez J."/>
            <person name="Henrissat B."/>
            <person name="Kuo A."/>
            <person name="Liang C."/>
            <person name="Lipzen A."/>
            <person name="Lutzoni F."/>
            <person name="Magnuson J."/>
            <person name="Mondo S."/>
            <person name="Nolan M."/>
            <person name="Ohm R."/>
            <person name="Pangilinan J."/>
            <person name="Park H.-J."/>
            <person name="Ramirez L."/>
            <person name="Alfaro M."/>
            <person name="Sun H."/>
            <person name="Tritt A."/>
            <person name="Yoshinaga Y."/>
            <person name="Zwiers L.-H."/>
            <person name="Turgeon B."/>
            <person name="Goodwin S."/>
            <person name="Spatafora J."/>
            <person name="Crous P."/>
            <person name="Grigoriev I."/>
        </authorList>
    </citation>
    <scope>NUCLEOTIDE SEQUENCE</scope>
    <source>
        <strain evidence="5">CBS 175.79</strain>
    </source>
</reference>
<dbReference type="Gene3D" id="3.50.50.60">
    <property type="entry name" value="FAD/NAD(P)-binding domain"/>
    <property type="match status" value="1"/>
</dbReference>
<dbReference type="Gene3D" id="3.30.9.10">
    <property type="entry name" value="D-Amino Acid Oxidase, subunit A, domain 2"/>
    <property type="match status" value="1"/>
</dbReference>
<evidence type="ECO:0000313" key="6">
    <source>
        <dbReference type="Proteomes" id="UP000799778"/>
    </source>
</evidence>
<dbReference type="PRINTS" id="PR00420">
    <property type="entry name" value="RNGMNOXGNASE"/>
</dbReference>
<organism evidence="5 6">
    <name type="scientific">Aaosphaeria arxii CBS 175.79</name>
    <dbReference type="NCBI Taxonomy" id="1450172"/>
    <lineage>
        <taxon>Eukaryota</taxon>
        <taxon>Fungi</taxon>
        <taxon>Dikarya</taxon>
        <taxon>Ascomycota</taxon>
        <taxon>Pezizomycotina</taxon>
        <taxon>Dothideomycetes</taxon>
        <taxon>Pleosporomycetidae</taxon>
        <taxon>Pleosporales</taxon>
        <taxon>Pleosporales incertae sedis</taxon>
        <taxon>Aaosphaeria</taxon>
    </lineage>
</organism>
<evidence type="ECO:0000256" key="1">
    <source>
        <dbReference type="ARBA" id="ARBA00022630"/>
    </source>
</evidence>
<dbReference type="RefSeq" id="XP_033386812.1">
    <property type="nucleotide sequence ID" value="XM_033521518.1"/>
</dbReference>
<protein>
    <submittedName>
        <fullName evidence="5">FAD/NAD(P)-binding domain-containing protein</fullName>
    </submittedName>
</protein>
<dbReference type="GO" id="GO:0016491">
    <property type="term" value="F:oxidoreductase activity"/>
    <property type="evidence" value="ECO:0007669"/>
    <property type="project" value="UniProtKB-KW"/>
</dbReference>
<gene>
    <name evidence="5" type="ORF">BU24DRAFT_171652</name>
</gene>
<evidence type="ECO:0000256" key="2">
    <source>
        <dbReference type="ARBA" id="ARBA00022827"/>
    </source>
</evidence>
<dbReference type="SUPFAM" id="SSF51905">
    <property type="entry name" value="FAD/NAD(P)-binding domain"/>
    <property type="match status" value="1"/>
</dbReference>
<accession>A0A6A5XZX1</accession>
<proteinExistence type="predicted"/>
<dbReference type="InterPro" id="IPR051704">
    <property type="entry name" value="FAD_aromatic-hydroxylase"/>
</dbReference>
<keyword evidence="1" id="KW-0285">Flavoprotein</keyword>
<dbReference type="GO" id="GO:0071949">
    <property type="term" value="F:FAD binding"/>
    <property type="evidence" value="ECO:0007669"/>
    <property type="project" value="InterPro"/>
</dbReference>
<evidence type="ECO:0000259" key="4">
    <source>
        <dbReference type="Pfam" id="PF01494"/>
    </source>
</evidence>
<keyword evidence="3" id="KW-0560">Oxidoreductase</keyword>